<comment type="catalytic activity">
    <reaction evidence="17">
        <text>a pyranoside + acceptor = a pyranosid-3,4-diulose + reduced acceptor.</text>
        <dbReference type="EC" id="1.1.99.29"/>
    </reaction>
</comment>
<dbReference type="GO" id="GO:0005576">
    <property type="term" value="C:extracellular region"/>
    <property type="evidence" value="ECO:0007669"/>
    <property type="project" value="UniProtKB-SubCell"/>
</dbReference>
<evidence type="ECO:0000256" key="14">
    <source>
        <dbReference type="ARBA" id="ARBA00034010"/>
    </source>
</evidence>
<comment type="similarity">
    <text evidence="3 19">Belongs to the GMC oxidoreductase family.</text>
</comment>
<evidence type="ECO:0000256" key="7">
    <source>
        <dbReference type="ARBA" id="ARBA00022630"/>
    </source>
</evidence>
<evidence type="ECO:0000256" key="17">
    <source>
        <dbReference type="ARBA" id="ARBA00034059"/>
    </source>
</evidence>
<evidence type="ECO:0000256" key="11">
    <source>
        <dbReference type="ARBA" id="ARBA00023180"/>
    </source>
</evidence>
<keyword evidence="9 18" id="KW-0274">FAD</keyword>
<dbReference type="InterPro" id="IPR000172">
    <property type="entry name" value="GMC_OxRdtase_N"/>
</dbReference>
<keyword evidence="11" id="KW-0325">Glycoprotein</keyword>
<feature type="binding site" evidence="18">
    <location>
        <position position="275"/>
    </location>
    <ligand>
        <name>FAD</name>
        <dbReference type="ChEBI" id="CHEBI:57692"/>
    </ligand>
</feature>
<evidence type="ECO:0000256" key="1">
    <source>
        <dbReference type="ARBA" id="ARBA00001974"/>
    </source>
</evidence>
<organism evidence="22 23">
    <name type="scientific">Psilocybe cf. subviscida</name>
    <dbReference type="NCBI Taxonomy" id="2480587"/>
    <lineage>
        <taxon>Eukaryota</taxon>
        <taxon>Fungi</taxon>
        <taxon>Dikarya</taxon>
        <taxon>Basidiomycota</taxon>
        <taxon>Agaricomycotina</taxon>
        <taxon>Agaricomycetes</taxon>
        <taxon>Agaricomycetidae</taxon>
        <taxon>Agaricales</taxon>
        <taxon>Agaricineae</taxon>
        <taxon>Strophariaceae</taxon>
        <taxon>Psilocybe</taxon>
    </lineage>
</organism>
<evidence type="ECO:0000256" key="4">
    <source>
        <dbReference type="ARBA" id="ARBA00011245"/>
    </source>
</evidence>
<gene>
    <name evidence="22" type="ORF">D9619_000376</name>
</gene>
<evidence type="ECO:0000313" key="22">
    <source>
        <dbReference type="EMBL" id="KAF5322813.1"/>
    </source>
</evidence>
<dbReference type="GO" id="GO:0050660">
    <property type="term" value="F:flavin adenine dinucleotide binding"/>
    <property type="evidence" value="ECO:0007669"/>
    <property type="project" value="InterPro"/>
</dbReference>
<dbReference type="InterPro" id="IPR036188">
    <property type="entry name" value="FAD/NAD-bd_sf"/>
</dbReference>
<evidence type="ECO:0000256" key="2">
    <source>
        <dbReference type="ARBA" id="ARBA00004613"/>
    </source>
</evidence>
<dbReference type="OrthoDB" id="269227at2759"/>
<comment type="catalytic activity">
    <reaction evidence="13">
        <text>pyranose + acceptor = pyranos-2-ulose + reduced acceptor.</text>
        <dbReference type="EC" id="1.1.99.29"/>
    </reaction>
</comment>
<comment type="subcellular location">
    <subcellularLocation>
        <location evidence="2">Secreted</location>
    </subcellularLocation>
</comment>
<dbReference type="InterPro" id="IPR012132">
    <property type="entry name" value="GMC_OxRdtase"/>
</dbReference>
<dbReference type="SUPFAM" id="SSF54373">
    <property type="entry name" value="FAD-linked reductases, C-terminal domain"/>
    <property type="match status" value="1"/>
</dbReference>
<keyword evidence="7 19" id="KW-0285">Flavoprotein</keyword>
<evidence type="ECO:0000256" key="19">
    <source>
        <dbReference type="RuleBase" id="RU003968"/>
    </source>
</evidence>
<evidence type="ECO:0000256" key="13">
    <source>
        <dbReference type="ARBA" id="ARBA00033986"/>
    </source>
</evidence>
<dbReference type="InterPro" id="IPR007867">
    <property type="entry name" value="GMC_OxRtase_C"/>
</dbReference>
<feature type="domain" description="Glucose-methanol-choline oxidoreductase N-terminal" evidence="20">
    <location>
        <begin position="121"/>
        <end position="144"/>
    </location>
</feature>
<keyword evidence="23" id="KW-1185">Reference proteome</keyword>
<dbReference type="GO" id="GO:0033718">
    <property type="term" value="F:pyranose dehydrogenase (acceptor) activity"/>
    <property type="evidence" value="ECO:0007669"/>
    <property type="project" value="UniProtKB-EC"/>
</dbReference>
<comment type="caution">
    <text evidence="22">The sequence shown here is derived from an EMBL/GenBank/DDBJ whole genome shotgun (WGS) entry which is preliminary data.</text>
</comment>
<evidence type="ECO:0000313" key="23">
    <source>
        <dbReference type="Proteomes" id="UP000567179"/>
    </source>
</evidence>
<evidence type="ECO:0000256" key="15">
    <source>
        <dbReference type="ARBA" id="ARBA00034029"/>
    </source>
</evidence>
<dbReference type="Pfam" id="PF00732">
    <property type="entry name" value="GMC_oxred_N"/>
    <property type="match status" value="1"/>
</dbReference>
<dbReference type="Gene3D" id="3.50.50.60">
    <property type="entry name" value="FAD/NAD(P)-binding domain"/>
    <property type="match status" value="1"/>
</dbReference>
<comment type="catalytic activity">
    <reaction evidence="15">
        <text>pyranose + acceptor = pyranos-3-ulose + reduced acceptor.</text>
        <dbReference type="EC" id="1.1.99.29"/>
    </reaction>
</comment>
<dbReference type="PROSITE" id="PS00624">
    <property type="entry name" value="GMC_OXRED_2"/>
    <property type="match status" value="1"/>
</dbReference>
<evidence type="ECO:0000256" key="8">
    <source>
        <dbReference type="ARBA" id="ARBA00022729"/>
    </source>
</evidence>
<evidence type="ECO:0000256" key="3">
    <source>
        <dbReference type="ARBA" id="ARBA00010790"/>
    </source>
</evidence>
<proteinExistence type="inferred from homology"/>
<comment type="cofactor">
    <cofactor evidence="1 18">
        <name>FAD</name>
        <dbReference type="ChEBI" id="CHEBI:57692"/>
    </cofactor>
</comment>
<evidence type="ECO:0000259" key="21">
    <source>
        <dbReference type="PROSITE" id="PS00624"/>
    </source>
</evidence>
<evidence type="ECO:0000256" key="6">
    <source>
        <dbReference type="ARBA" id="ARBA00022525"/>
    </source>
</evidence>
<dbReference type="PANTHER" id="PTHR11552">
    <property type="entry name" value="GLUCOSE-METHANOL-CHOLINE GMC OXIDOREDUCTASE"/>
    <property type="match status" value="1"/>
</dbReference>
<dbReference type="EMBL" id="JAACJJ010000028">
    <property type="protein sequence ID" value="KAF5322813.1"/>
    <property type="molecule type" value="Genomic_DNA"/>
</dbReference>
<protein>
    <recommendedName>
        <fullName evidence="5">pyranose dehydrogenase (acceptor)</fullName>
        <ecNumber evidence="5">1.1.99.29</ecNumber>
    </recommendedName>
</protein>
<feature type="domain" description="Glucose-methanol-choline oxidoreductase N-terminal" evidence="21">
    <location>
        <begin position="315"/>
        <end position="329"/>
    </location>
</feature>
<dbReference type="PIRSF" id="PIRSF000137">
    <property type="entry name" value="Alcohol_oxidase"/>
    <property type="match status" value="1"/>
</dbReference>
<dbReference type="Gene3D" id="3.30.560.10">
    <property type="entry name" value="Glucose Oxidase, domain 3"/>
    <property type="match status" value="1"/>
</dbReference>
<reference evidence="22 23" key="1">
    <citation type="journal article" date="2020" name="ISME J.">
        <title>Uncovering the hidden diversity of litter-decomposition mechanisms in mushroom-forming fungi.</title>
        <authorList>
            <person name="Floudas D."/>
            <person name="Bentzer J."/>
            <person name="Ahren D."/>
            <person name="Johansson T."/>
            <person name="Persson P."/>
            <person name="Tunlid A."/>
        </authorList>
    </citation>
    <scope>NUCLEOTIDE SEQUENCE [LARGE SCALE GENOMIC DNA]</scope>
    <source>
        <strain evidence="22 23">CBS 101986</strain>
    </source>
</reference>
<comment type="catalytic activity">
    <reaction evidence="14">
        <text>pyranose + acceptor = pyranos-2,3-diulose + reduced acceptor.</text>
        <dbReference type="EC" id="1.1.99.29"/>
    </reaction>
</comment>
<dbReference type="Pfam" id="PF05199">
    <property type="entry name" value="GMC_oxred_C"/>
    <property type="match status" value="1"/>
</dbReference>
<keyword evidence="10" id="KW-0560">Oxidoreductase</keyword>
<evidence type="ECO:0000259" key="20">
    <source>
        <dbReference type="PROSITE" id="PS00623"/>
    </source>
</evidence>
<dbReference type="EC" id="1.1.99.29" evidence="5"/>
<name>A0A8H5F4C6_9AGAR</name>
<dbReference type="SUPFAM" id="SSF51905">
    <property type="entry name" value="FAD/NAD(P)-binding domain"/>
    <property type="match status" value="1"/>
</dbReference>
<dbReference type="PROSITE" id="PS00623">
    <property type="entry name" value="GMC_OXRED_1"/>
    <property type="match status" value="1"/>
</dbReference>
<comment type="subunit">
    <text evidence="4">Monomer.</text>
</comment>
<evidence type="ECO:0000256" key="12">
    <source>
        <dbReference type="ARBA" id="ARBA00024699"/>
    </source>
</evidence>
<keyword evidence="8" id="KW-0732">Signal</keyword>
<sequence>MLPSTSPRSAAVSLLVLASTSIALTSSGLTENASLFSSQAFDILIVGGGTAGITVAARLAKDTSLNIGVIEAGGFVQPGQNPLVDTPAYTGASFTDPVLSWGLMTSPQSKLGGRTVSYPRGKMVGGSSGINSMAWVRPTRYEIDVWSRLGVGSEWQWYTMLPYMMKTEHVYLGNSSAFPGATQPSGFNSAVSGRLGPVQVTFDNTYTALRPPFVQSLINIGGIFNDDANNGTNIGVFNGQHSVDPATGNRSYAATAYLAPNLARPNLLVLTNAKVSRVRFTKLSSGSYQAIGVDYVKSGTTYSVNATREVVLSTGTVHTPQILELSGIGNKTLLNSFGITNLIDLPMVGENLQDHTSVPATFLLKQPSPITLDSLQNNPTVAAQAFSQYITSKTGLLTMLPTYSYHALQSFFAPSVVNDLVTELRTEIAARNLSPFQTTQANLQIDLLQDTGIGQIEIAPYEGGIPGLPTPLIAGRNYLSIVAFAQHLFSRGSVHISSANINTAPVVNPNFLDYAFDRKILELGLQLIKRIAATPPLSSFIESTTNPATGTVVDDYIKNNLSPEYNGIGTAAMAPQGMGGVVGNNLRVYGTTNLRIVDASVIPMHVSAHVQCLVYAMAERAADIIIAGQ</sequence>
<evidence type="ECO:0000256" key="10">
    <source>
        <dbReference type="ARBA" id="ARBA00023002"/>
    </source>
</evidence>
<dbReference type="PANTHER" id="PTHR11552:SF201">
    <property type="entry name" value="GLUCOSE-METHANOL-CHOLINE OXIDOREDUCTASE N-TERMINAL DOMAIN-CONTAINING PROTEIN"/>
    <property type="match status" value="1"/>
</dbReference>
<evidence type="ECO:0000256" key="9">
    <source>
        <dbReference type="ARBA" id="ARBA00022827"/>
    </source>
</evidence>
<dbReference type="Proteomes" id="UP000567179">
    <property type="component" value="Unassembled WGS sequence"/>
</dbReference>
<keyword evidence="6" id="KW-0964">Secreted</keyword>
<evidence type="ECO:0000256" key="16">
    <source>
        <dbReference type="ARBA" id="ARBA00034050"/>
    </source>
</evidence>
<comment type="function">
    <text evidence="12">Catalyzes the single-oxidation or sequential double oxidation reaction of carbohydrates primarily at carbon-2 and/or carbon-3 with the concomitant reduction of the flavin. The enzyme exhibits a broad sugar substrate specificity, oxidizing different aldopyranoses to the corresponding C-1, C-2, C-3 or C-1,2, C-2,3 and C-3,4 (di)dehydro sugars with substrate-specific regioselectivity. Accepts only a narrow range of electron acceptors such as substituted benzoquinones and complexed metal ions and reacts extremely slowly with O(2) as acceptor. May play a role in the natural recycling of plant matter by oxidizing all major monosaccharides in lignocellulose and by reducing quinone compounds or reactive radical species generated during lignin depolymerization.</text>
</comment>
<evidence type="ECO:0000256" key="5">
    <source>
        <dbReference type="ARBA" id="ARBA00013177"/>
    </source>
</evidence>
<accession>A0A8H5F4C6</accession>
<evidence type="ECO:0000256" key="18">
    <source>
        <dbReference type="PIRSR" id="PIRSR000137-2"/>
    </source>
</evidence>
<dbReference type="AlphaFoldDB" id="A0A8H5F4C6"/>
<comment type="catalytic activity">
    <reaction evidence="16">
        <text>a pyranoside + acceptor = a pyranosid-3-ulose + reduced acceptor.</text>
        <dbReference type="EC" id="1.1.99.29"/>
    </reaction>
</comment>